<keyword evidence="3" id="KW-1185">Reference proteome</keyword>
<gene>
    <name evidence="2" type="ORF">CYMTET_25410</name>
</gene>
<dbReference type="AlphaFoldDB" id="A0AAE0FTX6"/>
<dbReference type="InterPro" id="IPR052055">
    <property type="entry name" value="Hepadnavirus_pol/RT"/>
</dbReference>
<dbReference type="Proteomes" id="UP001190700">
    <property type="component" value="Unassembled WGS sequence"/>
</dbReference>
<evidence type="ECO:0000313" key="2">
    <source>
        <dbReference type="EMBL" id="KAK3265934.1"/>
    </source>
</evidence>
<dbReference type="PANTHER" id="PTHR33050">
    <property type="entry name" value="REVERSE TRANSCRIPTASE DOMAIN-CONTAINING PROTEIN"/>
    <property type="match status" value="1"/>
</dbReference>
<feature type="compositionally biased region" description="Basic and acidic residues" evidence="1">
    <location>
        <begin position="104"/>
        <end position="134"/>
    </location>
</feature>
<evidence type="ECO:0000256" key="1">
    <source>
        <dbReference type="SAM" id="MobiDB-lite"/>
    </source>
</evidence>
<dbReference type="PANTHER" id="PTHR33050:SF7">
    <property type="entry name" value="RIBONUCLEASE H"/>
    <property type="match status" value="1"/>
</dbReference>
<accession>A0AAE0FTX6</accession>
<evidence type="ECO:0000313" key="3">
    <source>
        <dbReference type="Proteomes" id="UP001190700"/>
    </source>
</evidence>
<proteinExistence type="predicted"/>
<dbReference type="EMBL" id="LGRX02013572">
    <property type="protein sequence ID" value="KAK3265934.1"/>
    <property type="molecule type" value="Genomic_DNA"/>
</dbReference>
<reference evidence="2 3" key="1">
    <citation type="journal article" date="2015" name="Genome Biol. Evol.">
        <title>Comparative Genomics of a Bacterivorous Green Alga Reveals Evolutionary Causalities and Consequences of Phago-Mixotrophic Mode of Nutrition.</title>
        <authorList>
            <person name="Burns J.A."/>
            <person name="Paasch A."/>
            <person name="Narechania A."/>
            <person name="Kim E."/>
        </authorList>
    </citation>
    <scope>NUCLEOTIDE SEQUENCE [LARGE SCALE GENOMIC DNA]</scope>
    <source>
        <strain evidence="2 3">PLY_AMNH</strain>
    </source>
</reference>
<protein>
    <submittedName>
        <fullName evidence="2">Uncharacterized protein</fullName>
    </submittedName>
</protein>
<feature type="region of interest" description="Disordered" evidence="1">
    <location>
        <begin position="94"/>
        <end position="134"/>
    </location>
</feature>
<comment type="caution">
    <text evidence="2">The sequence shown here is derived from an EMBL/GenBank/DDBJ whole genome shotgun (WGS) entry which is preliminary data.</text>
</comment>
<name>A0AAE0FTX6_9CHLO</name>
<organism evidence="2 3">
    <name type="scientific">Cymbomonas tetramitiformis</name>
    <dbReference type="NCBI Taxonomy" id="36881"/>
    <lineage>
        <taxon>Eukaryota</taxon>
        <taxon>Viridiplantae</taxon>
        <taxon>Chlorophyta</taxon>
        <taxon>Pyramimonadophyceae</taxon>
        <taxon>Pyramimonadales</taxon>
        <taxon>Pyramimonadaceae</taxon>
        <taxon>Cymbomonas</taxon>
    </lineage>
</organism>
<sequence length="427" mass="47535">MIEKQIWKTHNTIADVFTLLFNCNSMISLRASLGTDASAHGGPKALRTELAFIEVQPLDDARIAQAADGLVAGEVLRQWLEEFDKSPRKAVLSITAKKSANSEPKNDRRGNPWSDRKKEEDKKAGKDAKGRGEIAEGSVTCGSCQFRSSPVDSAWSKNQVEARAATCVQSRGASLRGDEAAAGMVGRGEGVDAAERIAEKFAASEVATTYNSDGMFDAEMGALLREYVQWVLNRLGLQRNLKKGQWDPVQVIEHLGLKVDLKQGQFRVTERRVQKIHAKVKELSCDAAQNWRIWRCLTRAKICTDASLQAWGGMLNLKEPTRGFWPDEMRSLHITHFELEAVYKTIQAFLRGKLGPTHMVNRFVSEILAQLPRYSAPWKDPCCEGVDSLAYDWRGEINWVNPPWALPDKVAHKLREEGAAATVVASY</sequence>